<dbReference type="EMBL" id="KN840505">
    <property type="protein sequence ID" value="KIP07011.1"/>
    <property type="molecule type" value="Genomic_DNA"/>
</dbReference>
<protein>
    <recommendedName>
        <fullName evidence="2">Homeobox domain-containing protein</fullName>
    </recommendedName>
</protein>
<organism evidence="3 4">
    <name type="scientific">Phlebiopsis gigantea (strain 11061_1 CR5-6)</name>
    <name type="common">White-rot fungus</name>
    <name type="synonym">Peniophora gigantea</name>
    <dbReference type="NCBI Taxonomy" id="745531"/>
    <lineage>
        <taxon>Eukaryota</taxon>
        <taxon>Fungi</taxon>
        <taxon>Dikarya</taxon>
        <taxon>Basidiomycota</taxon>
        <taxon>Agaricomycotina</taxon>
        <taxon>Agaricomycetes</taxon>
        <taxon>Polyporales</taxon>
        <taxon>Phanerochaetaceae</taxon>
        <taxon>Phlebiopsis</taxon>
    </lineage>
</organism>
<name>A0A0C3RY80_PHLG1</name>
<keyword evidence="4" id="KW-1185">Reference proteome</keyword>
<proteinExistence type="predicted"/>
<evidence type="ECO:0000259" key="2">
    <source>
        <dbReference type="SMART" id="SM00389"/>
    </source>
</evidence>
<dbReference type="InterPro" id="IPR001356">
    <property type="entry name" value="HD"/>
</dbReference>
<dbReference type="InterPro" id="IPR009057">
    <property type="entry name" value="Homeodomain-like_sf"/>
</dbReference>
<dbReference type="AlphaFoldDB" id="A0A0C3RY80"/>
<evidence type="ECO:0000313" key="4">
    <source>
        <dbReference type="Proteomes" id="UP000053257"/>
    </source>
</evidence>
<sequence length="433" mass="47556">MNHTPPPPSAQTDHAVLHQHYLDMYAAQAQLPPHAGTSASAVASTSVGTFPANPAAPPKKPNRLPPQALAMLRDWYQAEPNPTTRDKHEMVAQIHAQFPETTWYSLTSLKSWISGRKQAERRQSKTEKKDTASILWPTLTKDKIETLRTLRKQKPAALGFEQSVRLWSRALEVPEPHVEAWLNYNPEENDASPPEDRKPLHLPTPEATASPEPSHAHAAQSPLTPSYPPYSHPGHAQTTVKQQPYSPVQAHFMPTLFSSGAVSPQQTPVYSPTDPRFNTIQQSGPLIIQYIPPGNQQALQQQPPTLAPFTQQPAQPQPKPKVQIAIPQTPQPSQSLQKLPEPGTPALAQAITKGLSMSLKTCTVADYQEITVSSLEDFDKAFEPFGRMARELLERARRGAFAPIGLPADMPELAQDGGSEAVGIDIDAMQLDQ</sequence>
<feature type="region of interest" description="Disordered" evidence="1">
    <location>
        <begin position="185"/>
        <end position="244"/>
    </location>
</feature>
<dbReference type="SMART" id="SM00389">
    <property type="entry name" value="HOX"/>
    <property type="match status" value="1"/>
</dbReference>
<feature type="domain" description="Homeobox" evidence="2">
    <location>
        <begin position="57"/>
        <end position="127"/>
    </location>
</feature>
<dbReference type="Proteomes" id="UP000053257">
    <property type="component" value="Unassembled WGS sequence"/>
</dbReference>
<dbReference type="SUPFAM" id="SSF46689">
    <property type="entry name" value="Homeodomain-like"/>
    <property type="match status" value="1"/>
</dbReference>
<dbReference type="HOGENOM" id="CLU_633273_0_0_1"/>
<evidence type="ECO:0000256" key="1">
    <source>
        <dbReference type="SAM" id="MobiDB-lite"/>
    </source>
</evidence>
<gene>
    <name evidence="3" type="ORF">PHLGIDRAFT_35637</name>
</gene>
<reference evidence="3 4" key="1">
    <citation type="journal article" date="2014" name="PLoS Genet.">
        <title>Analysis of the Phlebiopsis gigantea genome, transcriptome and secretome provides insight into its pioneer colonization strategies of wood.</title>
        <authorList>
            <person name="Hori C."/>
            <person name="Ishida T."/>
            <person name="Igarashi K."/>
            <person name="Samejima M."/>
            <person name="Suzuki H."/>
            <person name="Master E."/>
            <person name="Ferreira P."/>
            <person name="Ruiz-Duenas F.J."/>
            <person name="Held B."/>
            <person name="Canessa P."/>
            <person name="Larrondo L.F."/>
            <person name="Schmoll M."/>
            <person name="Druzhinina I.S."/>
            <person name="Kubicek C.P."/>
            <person name="Gaskell J.A."/>
            <person name="Kersten P."/>
            <person name="St John F."/>
            <person name="Glasner J."/>
            <person name="Sabat G."/>
            <person name="Splinter BonDurant S."/>
            <person name="Syed K."/>
            <person name="Yadav J."/>
            <person name="Mgbeahuruike A.C."/>
            <person name="Kovalchuk A."/>
            <person name="Asiegbu F.O."/>
            <person name="Lackner G."/>
            <person name="Hoffmeister D."/>
            <person name="Rencoret J."/>
            <person name="Gutierrez A."/>
            <person name="Sun H."/>
            <person name="Lindquist E."/>
            <person name="Barry K."/>
            <person name="Riley R."/>
            <person name="Grigoriev I.V."/>
            <person name="Henrissat B."/>
            <person name="Kues U."/>
            <person name="Berka R.M."/>
            <person name="Martinez A.T."/>
            <person name="Covert S.F."/>
            <person name="Blanchette R.A."/>
            <person name="Cullen D."/>
        </authorList>
    </citation>
    <scope>NUCLEOTIDE SEQUENCE [LARGE SCALE GENOMIC DNA]</scope>
    <source>
        <strain evidence="3 4">11061_1 CR5-6</strain>
    </source>
</reference>
<accession>A0A0C3RY80</accession>
<dbReference type="GO" id="GO:0003677">
    <property type="term" value="F:DNA binding"/>
    <property type="evidence" value="ECO:0007669"/>
    <property type="project" value="InterPro"/>
</dbReference>
<evidence type="ECO:0000313" key="3">
    <source>
        <dbReference type="EMBL" id="KIP07011.1"/>
    </source>
</evidence>
<dbReference type="OrthoDB" id="2804330at2759"/>